<proteinExistence type="inferred from homology"/>
<dbReference type="Pfam" id="PF13561">
    <property type="entry name" value="adh_short_C2"/>
    <property type="match status" value="1"/>
</dbReference>
<keyword evidence="2" id="KW-0560">Oxidoreductase</keyword>
<protein>
    <submittedName>
        <fullName evidence="2">Glucose 1-dehydrogenase</fullName>
        <ecNumber evidence="2">1.1.1.47</ecNumber>
    </submittedName>
</protein>
<dbReference type="PANTHER" id="PTHR42760">
    <property type="entry name" value="SHORT-CHAIN DEHYDROGENASES/REDUCTASES FAMILY MEMBER"/>
    <property type="match status" value="1"/>
</dbReference>
<sequence length="255" mass="26726">MHDLFSVDGRVAVVTGASSGIGARYAAVLADAGARVVVAARRQDRLESLAVELSQRGGDVIAMPCDVSEPQEVERLLSDVVKHHGRIDVMINNAGVAPPDEGDLETVAGFQDVVAVNLIGVYAGARAAAVQMLKQGRGAIINMSSISGLVAGEGIDTPSYIATKGAVVSLTRELAVRWAPDGVRVNAIAPGWIRTEMNAWYLDTDDGRSWVEARTPMGRAGSVSELDGAMLFLASDASSYVTGHTLVVDGGWVAR</sequence>
<dbReference type="EC" id="1.1.1.47" evidence="2"/>
<dbReference type="PRINTS" id="PR00080">
    <property type="entry name" value="SDRFAMILY"/>
</dbReference>
<dbReference type="InterPro" id="IPR036291">
    <property type="entry name" value="NAD(P)-bd_dom_sf"/>
</dbReference>
<dbReference type="NCBIfam" id="NF005559">
    <property type="entry name" value="PRK07231.1"/>
    <property type="match status" value="1"/>
</dbReference>
<evidence type="ECO:0000313" key="3">
    <source>
        <dbReference type="Proteomes" id="UP000618818"/>
    </source>
</evidence>
<reference evidence="2 3" key="1">
    <citation type="submission" date="2020-09" db="EMBL/GenBank/DDBJ databases">
        <title>novel species in genus Nocardioides.</title>
        <authorList>
            <person name="Zhang G."/>
        </authorList>
    </citation>
    <scope>NUCLEOTIDE SEQUENCE [LARGE SCALE GENOMIC DNA]</scope>
    <source>
        <strain evidence="2 3">KCTC 39551</strain>
    </source>
</reference>
<accession>A0ABR8N804</accession>
<dbReference type="GO" id="GO:0047936">
    <property type="term" value="F:glucose 1-dehydrogenase [NAD(P)+] activity"/>
    <property type="evidence" value="ECO:0007669"/>
    <property type="project" value="UniProtKB-EC"/>
</dbReference>
<dbReference type="SUPFAM" id="SSF51735">
    <property type="entry name" value="NAD(P)-binding Rossmann-fold domains"/>
    <property type="match status" value="1"/>
</dbReference>
<name>A0ABR8N804_9ACTN</name>
<keyword evidence="3" id="KW-1185">Reference proteome</keyword>
<comment type="caution">
    <text evidence="2">The sequence shown here is derived from an EMBL/GenBank/DDBJ whole genome shotgun (WGS) entry which is preliminary data.</text>
</comment>
<gene>
    <name evidence="2" type="ORF">IEZ26_06550</name>
</gene>
<organism evidence="2 3">
    <name type="scientific">Nocardioides cavernae</name>
    <dbReference type="NCBI Taxonomy" id="1921566"/>
    <lineage>
        <taxon>Bacteria</taxon>
        <taxon>Bacillati</taxon>
        <taxon>Actinomycetota</taxon>
        <taxon>Actinomycetes</taxon>
        <taxon>Propionibacteriales</taxon>
        <taxon>Nocardioidaceae</taxon>
        <taxon>Nocardioides</taxon>
    </lineage>
</organism>
<dbReference type="Proteomes" id="UP000618818">
    <property type="component" value="Unassembled WGS sequence"/>
</dbReference>
<evidence type="ECO:0000256" key="1">
    <source>
        <dbReference type="ARBA" id="ARBA00006484"/>
    </source>
</evidence>
<evidence type="ECO:0000313" key="2">
    <source>
        <dbReference type="EMBL" id="MBD3924275.1"/>
    </source>
</evidence>
<dbReference type="PRINTS" id="PR00081">
    <property type="entry name" value="GDHRDH"/>
</dbReference>
<dbReference type="EMBL" id="JACXYZ010000001">
    <property type="protein sequence ID" value="MBD3924275.1"/>
    <property type="molecule type" value="Genomic_DNA"/>
</dbReference>
<comment type="similarity">
    <text evidence="1">Belongs to the short-chain dehydrogenases/reductases (SDR) family.</text>
</comment>
<dbReference type="Gene3D" id="3.40.50.720">
    <property type="entry name" value="NAD(P)-binding Rossmann-like Domain"/>
    <property type="match status" value="1"/>
</dbReference>
<dbReference type="InterPro" id="IPR002347">
    <property type="entry name" value="SDR_fam"/>
</dbReference>
<dbReference type="PANTHER" id="PTHR42760:SF124">
    <property type="entry name" value="SHORT-CHAIN DEHYDROGENASE_REDUCTASE"/>
    <property type="match status" value="1"/>
</dbReference>